<reference evidence="1 2" key="1">
    <citation type="journal article" date="2012" name="J. Bacteriol.">
        <title>Draft Genome Sequence Determination for Cystic Fibrosis and Chronic Granulomatous Disease Burkholderia multivorans Isolates.</title>
        <authorList>
            <person name="Varga J.J."/>
            <person name="Losada L."/>
            <person name="Zelazny A.M."/>
            <person name="Brinkac L."/>
            <person name="Harkins D."/>
            <person name="Radune D."/>
            <person name="Hostetler J."/>
            <person name="Sampaio E.P."/>
            <person name="Ronning C.M."/>
            <person name="Nierman W.C."/>
            <person name="Greenberg D.E."/>
            <person name="Holland S.M."/>
            <person name="Goldberg J.B."/>
        </authorList>
    </citation>
    <scope>NUCLEOTIDE SEQUENCE [LARGE SCALE GENOMIC DNA]</scope>
    <source>
        <strain evidence="1 2">CGD2</strain>
    </source>
</reference>
<dbReference type="AlphaFoldDB" id="B9C0V3"/>
<dbReference type="EMBL" id="ACFC01000035">
    <property type="protein sequence ID" value="EEE03332.1"/>
    <property type="molecule type" value="Genomic_DNA"/>
</dbReference>
<evidence type="ECO:0000313" key="1">
    <source>
        <dbReference type="EMBL" id="EEE03332.1"/>
    </source>
</evidence>
<comment type="caution">
    <text evidence="1">The sequence shown here is derived from an EMBL/GenBank/DDBJ whole genome shotgun (WGS) entry which is preliminary data.</text>
</comment>
<organism evidence="1 2">
    <name type="scientific">Burkholderia multivorans CGD2</name>
    <dbReference type="NCBI Taxonomy" id="513052"/>
    <lineage>
        <taxon>Bacteria</taxon>
        <taxon>Pseudomonadati</taxon>
        <taxon>Pseudomonadota</taxon>
        <taxon>Betaproteobacteria</taxon>
        <taxon>Burkholderiales</taxon>
        <taxon>Burkholderiaceae</taxon>
        <taxon>Burkholderia</taxon>
        <taxon>Burkholderia cepacia complex</taxon>
    </lineage>
</organism>
<accession>B9C0V3</accession>
<evidence type="ECO:0000313" key="2">
    <source>
        <dbReference type="Proteomes" id="UP000004535"/>
    </source>
</evidence>
<name>B9C0V3_9BURK</name>
<proteinExistence type="predicted"/>
<gene>
    <name evidence="1" type="ORF">BURMUCGD2_6744</name>
</gene>
<dbReference type="Proteomes" id="UP000004535">
    <property type="component" value="Unassembled WGS sequence"/>
</dbReference>
<protein>
    <submittedName>
        <fullName evidence="1">Uncharacterized protein</fullName>
    </submittedName>
</protein>
<sequence length="131" mass="14100">MSAIAAVVTPIAIAAAPYRTASATSNSNPWIATAMPPNMMKVAMAASTTLSSVRTMMALPNGCMSRRMHVAMRNTARACSISIIAGRRLKARGICTRSHVARGACMMANTRARASMCQVRHAREIMKRRYG</sequence>